<reference evidence="1 2" key="1">
    <citation type="submission" date="2020-08" db="EMBL/GenBank/DDBJ databases">
        <title>Genome public.</title>
        <authorList>
            <person name="Liu C."/>
            <person name="Sun Q."/>
        </authorList>
    </citation>
    <scope>NUCLEOTIDE SEQUENCE [LARGE SCALE GENOMIC DNA]</scope>
    <source>
        <strain evidence="1 2">M2</strain>
    </source>
</reference>
<evidence type="ECO:0000313" key="1">
    <source>
        <dbReference type="EMBL" id="MBC5695171.1"/>
    </source>
</evidence>
<dbReference type="Pfam" id="PF06898">
    <property type="entry name" value="YqfD"/>
    <property type="match status" value="1"/>
</dbReference>
<accession>A0ABR7GLH8</accession>
<sequence length="401" mass="43860">MIERLLRRTAGEVRVRVTGASLPRFLNACTQGGVRLRRMERVSWDRMDATLSLGDFRKLRSCMGRTGCRVHILERRGVPFVLAHLLPRTALLAGLAAFCVMAYLVGTRVWEIRTDISPSLSESAVMGRLASLGVDIGTPLRSIDTPSIRRQMMVWDPDITFFALNLRGNSLTVTAHAGAAAPEVADEARPMRIVASHGGVVQQVRALRGEALVRAGDAVETGDVLIDSLVPPTRENGLPHTVRAEGTVEAYTVRRARSVRPLRKAKKSYYRKTCRLMSINIGKMTKKLYFGTGIAGGTCDKMIEAKTWRLSESVCLPVTVFVQTYRYYDAEPETVTAAQERTEMVRRALGAVIRETDGGRVLSLRSALEEKDGAAVLDLTVHAVEQIGSPAEGDASEGSGP</sequence>
<dbReference type="EMBL" id="JACOPK010000003">
    <property type="protein sequence ID" value="MBC5695171.1"/>
    <property type="molecule type" value="Genomic_DNA"/>
</dbReference>
<name>A0ABR7GLH8_9FIRM</name>
<protein>
    <submittedName>
        <fullName evidence="1">Sporulation protein YqfD</fullName>
    </submittedName>
</protein>
<evidence type="ECO:0000313" key="2">
    <source>
        <dbReference type="Proteomes" id="UP000641741"/>
    </source>
</evidence>
<dbReference type="Proteomes" id="UP000641741">
    <property type="component" value="Unassembled WGS sequence"/>
</dbReference>
<dbReference type="InterPro" id="IPR010690">
    <property type="entry name" value="YqfD"/>
</dbReference>
<gene>
    <name evidence="1" type="ORF">H8S02_04315</name>
</gene>
<dbReference type="RefSeq" id="WP_186969462.1">
    <property type="nucleotide sequence ID" value="NZ_JACOPK010000003.1"/>
</dbReference>
<keyword evidence="2" id="KW-1185">Reference proteome</keyword>
<comment type="caution">
    <text evidence="1">The sequence shown here is derived from an EMBL/GenBank/DDBJ whole genome shotgun (WGS) entry which is preliminary data.</text>
</comment>
<organism evidence="1 2">
    <name type="scientific">Agathobaculum hominis</name>
    <dbReference type="NCBI Taxonomy" id="2763014"/>
    <lineage>
        <taxon>Bacteria</taxon>
        <taxon>Bacillati</taxon>
        <taxon>Bacillota</taxon>
        <taxon>Clostridia</taxon>
        <taxon>Eubacteriales</taxon>
        <taxon>Butyricicoccaceae</taxon>
        <taxon>Agathobaculum</taxon>
    </lineage>
</organism>
<proteinExistence type="predicted"/>